<proteinExistence type="inferred from homology"/>
<keyword evidence="6" id="KW-0809">Transit peptide</keyword>
<keyword evidence="3" id="KW-0813">Transport</keyword>
<keyword evidence="10" id="KW-0472">Membrane</keyword>
<evidence type="ECO:0000256" key="1">
    <source>
        <dbReference type="ARBA" id="ARBA00004273"/>
    </source>
</evidence>
<sequence length="165" mass="16957">MLSRTASSLVRRATARAFSSEAAAPASGKMTLNFSLPDETVYAGAEVDQVIVPGEAGEYGITANHVPIVSELKAGVLQILHGDGEPEKYFVSGGFALTHDDSSTDISCPVAVKLDDLDSSAVSSNYDAAKSAFASAEAGSIAQAEAQIEMDVNKSMGSALGLNLS</sequence>
<dbReference type="PANTHER" id="PTHR13822:SF7">
    <property type="entry name" value="ATP SYNTHASE SUBUNIT DELTA, MITOCHONDRIAL"/>
    <property type="match status" value="1"/>
</dbReference>
<dbReference type="GO" id="GO:0005743">
    <property type="term" value="C:mitochondrial inner membrane"/>
    <property type="evidence" value="ECO:0007669"/>
    <property type="project" value="UniProtKB-SubCell"/>
</dbReference>
<evidence type="ECO:0000256" key="6">
    <source>
        <dbReference type="ARBA" id="ARBA00022946"/>
    </source>
</evidence>
<dbReference type="InterPro" id="IPR001469">
    <property type="entry name" value="ATP_synth_F1_dsu/esu"/>
</dbReference>
<keyword evidence="5" id="KW-0999">Mitochondrion inner membrane</keyword>
<evidence type="ECO:0000256" key="10">
    <source>
        <dbReference type="ARBA" id="ARBA00023136"/>
    </source>
</evidence>
<evidence type="ECO:0000313" key="12">
    <source>
        <dbReference type="EMBL" id="CAD9281941.1"/>
    </source>
</evidence>
<keyword evidence="4" id="KW-0375">Hydrogen ion transport</keyword>
<dbReference type="InterPro" id="IPR020546">
    <property type="entry name" value="ATP_synth_F1_dsu/esu_N"/>
</dbReference>
<keyword evidence="9" id="KW-0496">Mitochondrion</keyword>
<dbReference type="GO" id="GO:0046933">
    <property type="term" value="F:proton-transporting ATP synthase activity, rotational mechanism"/>
    <property type="evidence" value="ECO:0007669"/>
    <property type="project" value="InterPro"/>
</dbReference>
<dbReference type="GO" id="GO:0045259">
    <property type="term" value="C:proton-transporting ATP synthase complex"/>
    <property type="evidence" value="ECO:0007669"/>
    <property type="project" value="InterPro"/>
</dbReference>
<organism evidence="12">
    <name type="scientific">Grammatophora oceanica</name>
    <dbReference type="NCBI Taxonomy" id="210454"/>
    <lineage>
        <taxon>Eukaryota</taxon>
        <taxon>Sar</taxon>
        <taxon>Stramenopiles</taxon>
        <taxon>Ochrophyta</taxon>
        <taxon>Bacillariophyta</taxon>
        <taxon>Fragilariophyceae</taxon>
        <taxon>Fragilariophycidae</taxon>
        <taxon>Rhabdonematales</taxon>
        <taxon>Grammatophoraceae</taxon>
        <taxon>Grammatophora</taxon>
    </lineage>
</organism>
<dbReference type="Gene3D" id="2.60.15.10">
    <property type="entry name" value="F0F1 ATP synthase delta/epsilon subunit, N-terminal"/>
    <property type="match status" value="1"/>
</dbReference>
<evidence type="ECO:0000256" key="4">
    <source>
        <dbReference type="ARBA" id="ARBA00022781"/>
    </source>
</evidence>
<dbReference type="CDD" id="cd12152">
    <property type="entry name" value="F1-ATPase_delta"/>
    <property type="match status" value="1"/>
</dbReference>
<name>A0A7S1UY04_9STRA</name>
<keyword evidence="7" id="KW-0406">Ion transport</keyword>
<dbReference type="AlphaFoldDB" id="A0A7S1UY04"/>
<evidence type="ECO:0000256" key="3">
    <source>
        <dbReference type="ARBA" id="ARBA00022448"/>
    </source>
</evidence>
<reference evidence="12" key="1">
    <citation type="submission" date="2021-01" db="EMBL/GenBank/DDBJ databases">
        <authorList>
            <person name="Corre E."/>
            <person name="Pelletier E."/>
            <person name="Niang G."/>
            <person name="Scheremetjew M."/>
            <person name="Finn R."/>
            <person name="Kale V."/>
            <person name="Holt S."/>
            <person name="Cochrane G."/>
            <person name="Meng A."/>
            <person name="Brown T."/>
            <person name="Cohen L."/>
        </authorList>
    </citation>
    <scope>NUCLEOTIDE SEQUENCE</scope>
    <source>
        <strain evidence="12">CCMP 410</strain>
    </source>
</reference>
<keyword evidence="8" id="KW-0793">Thylakoid</keyword>
<comment type="subcellular location">
    <subcellularLocation>
        <location evidence="1">Mitochondrion inner membrane</location>
    </subcellularLocation>
</comment>
<dbReference type="EMBL" id="HBGK01021275">
    <property type="protein sequence ID" value="CAD9281941.1"/>
    <property type="molecule type" value="Transcribed_RNA"/>
</dbReference>
<accession>A0A7S1UY04</accession>
<evidence type="ECO:0000259" key="11">
    <source>
        <dbReference type="Pfam" id="PF02823"/>
    </source>
</evidence>
<evidence type="ECO:0000256" key="8">
    <source>
        <dbReference type="ARBA" id="ARBA00023078"/>
    </source>
</evidence>
<gene>
    <name evidence="12" type="ORF">GOCE00092_LOCUS10852</name>
</gene>
<evidence type="ECO:0000256" key="9">
    <source>
        <dbReference type="ARBA" id="ARBA00023128"/>
    </source>
</evidence>
<dbReference type="HAMAP" id="MF_00530">
    <property type="entry name" value="ATP_synth_epsil_bac"/>
    <property type="match status" value="1"/>
</dbReference>
<dbReference type="InterPro" id="IPR036771">
    <property type="entry name" value="ATPsynth_dsu/esu_N"/>
</dbReference>
<dbReference type="SUPFAM" id="SSF51344">
    <property type="entry name" value="Epsilon subunit of F1F0-ATP synthase N-terminal domain"/>
    <property type="match status" value="1"/>
</dbReference>
<evidence type="ECO:0000256" key="5">
    <source>
        <dbReference type="ARBA" id="ARBA00022792"/>
    </source>
</evidence>
<feature type="domain" description="ATP synthase F1 complex delta/epsilon subunit N-terminal" evidence="11">
    <location>
        <begin position="30"/>
        <end position="100"/>
    </location>
</feature>
<protein>
    <recommendedName>
        <fullName evidence="11">ATP synthase F1 complex delta/epsilon subunit N-terminal domain-containing protein</fullName>
    </recommendedName>
</protein>
<dbReference type="Pfam" id="PF02823">
    <property type="entry name" value="ATP-synt_DE_N"/>
    <property type="match status" value="1"/>
</dbReference>
<comment type="similarity">
    <text evidence="2">Belongs to the ATPase epsilon chain family.</text>
</comment>
<evidence type="ECO:0000256" key="7">
    <source>
        <dbReference type="ARBA" id="ARBA00023065"/>
    </source>
</evidence>
<evidence type="ECO:0000256" key="2">
    <source>
        <dbReference type="ARBA" id="ARBA00005712"/>
    </source>
</evidence>
<dbReference type="PANTHER" id="PTHR13822">
    <property type="entry name" value="ATP SYNTHASE DELTA/EPSILON CHAIN"/>
    <property type="match status" value="1"/>
</dbReference>